<sequence length="447" mass="50444">MDAGPEYYDVIVLGEVPPPPYFKTWIANARKDLDEFFEAWKPAGYLCYEEEFATFDRPTADFMVEWVYEIDLDRLTFRINSSPMFRLDCLPPGDQLERYISEDSYGHIATPSDMSKEYLYDWKTPPPPVEEALIDAYRSISHGTTAVPTHQLLATEEDLSPVESAWVAFLEIREFESFACWTELEDSHRALCLAAVNSAFLAPFVAKSSEQSPPFDLPEGDFWWAQADACVTVATHPDDERNAQAAIARLQEDIMRKADTPRVVYGVTTSVQHVVVVRVDKSAQGALQHTPALQFFLSFYTESRSTPGITALARLGRYTQPCMCIPPKPLGYPSLHIPDDIVWEIAAHLTDARDLRNFAMLSTQAFAAAKPFLQYPHFGECLLRSPQPGEYTLVSARFDTFEKGDPVVIELKALCSRPPTTELKLNSFKPLEYEICTALDSYDGDNE</sequence>
<proteinExistence type="predicted"/>
<dbReference type="InParanoid" id="A0A067M6Y7"/>
<dbReference type="STRING" id="930990.A0A067M6Y7"/>
<gene>
    <name evidence="1" type="ORF">BOTBODRAFT_177166</name>
</gene>
<organism evidence="1 2">
    <name type="scientific">Botryobasidium botryosum (strain FD-172 SS1)</name>
    <dbReference type="NCBI Taxonomy" id="930990"/>
    <lineage>
        <taxon>Eukaryota</taxon>
        <taxon>Fungi</taxon>
        <taxon>Dikarya</taxon>
        <taxon>Basidiomycota</taxon>
        <taxon>Agaricomycotina</taxon>
        <taxon>Agaricomycetes</taxon>
        <taxon>Cantharellales</taxon>
        <taxon>Botryobasidiaceae</taxon>
        <taxon>Botryobasidium</taxon>
    </lineage>
</organism>
<evidence type="ECO:0000313" key="1">
    <source>
        <dbReference type="EMBL" id="KDQ11553.1"/>
    </source>
</evidence>
<keyword evidence="2" id="KW-1185">Reference proteome</keyword>
<evidence type="ECO:0008006" key="3">
    <source>
        <dbReference type="Google" id="ProtNLM"/>
    </source>
</evidence>
<name>A0A067M6Y7_BOTB1</name>
<dbReference type="OrthoDB" id="2782847at2759"/>
<evidence type="ECO:0000313" key="2">
    <source>
        <dbReference type="Proteomes" id="UP000027195"/>
    </source>
</evidence>
<reference evidence="2" key="1">
    <citation type="journal article" date="2014" name="Proc. Natl. Acad. Sci. U.S.A.">
        <title>Extensive sampling of basidiomycete genomes demonstrates inadequacy of the white-rot/brown-rot paradigm for wood decay fungi.</title>
        <authorList>
            <person name="Riley R."/>
            <person name="Salamov A.A."/>
            <person name="Brown D.W."/>
            <person name="Nagy L.G."/>
            <person name="Floudas D."/>
            <person name="Held B.W."/>
            <person name="Levasseur A."/>
            <person name="Lombard V."/>
            <person name="Morin E."/>
            <person name="Otillar R."/>
            <person name="Lindquist E.A."/>
            <person name="Sun H."/>
            <person name="LaButti K.M."/>
            <person name="Schmutz J."/>
            <person name="Jabbour D."/>
            <person name="Luo H."/>
            <person name="Baker S.E."/>
            <person name="Pisabarro A.G."/>
            <person name="Walton J.D."/>
            <person name="Blanchette R.A."/>
            <person name="Henrissat B."/>
            <person name="Martin F."/>
            <person name="Cullen D."/>
            <person name="Hibbett D.S."/>
            <person name="Grigoriev I.V."/>
        </authorList>
    </citation>
    <scope>NUCLEOTIDE SEQUENCE [LARGE SCALE GENOMIC DNA]</scope>
    <source>
        <strain evidence="2">FD-172 SS1</strain>
    </source>
</reference>
<dbReference type="HOGENOM" id="CLU_034206_0_0_1"/>
<dbReference type="Proteomes" id="UP000027195">
    <property type="component" value="Unassembled WGS sequence"/>
</dbReference>
<protein>
    <recommendedName>
        <fullName evidence="3">F-box domain-containing protein</fullName>
    </recommendedName>
</protein>
<dbReference type="AlphaFoldDB" id="A0A067M6Y7"/>
<dbReference type="EMBL" id="KL198057">
    <property type="protein sequence ID" value="KDQ11553.1"/>
    <property type="molecule type" value="Genomic_DNA"/>
</dbReference>
<accession>A0A067M6Y7</accession>